<keyword evidence="2" id="KW-1185">Reference proteome</keyword>
<dbReference type="Pfam" id="PF13412">
    <property type="entry name" value="HTH_24"/>
    <property type="match status" value="1"/>
</dbReference>
<reference evidence="1 2" key="1">
    <citation type="submission" date="2020-06" db="EMBL/GenBank/DDBJ databases">
        <title>Haloterrigena sp. nov., an extremely halophilic archaeon isolated from a saline sediment.</title>
        <authorList>
            <person name="Liu B.-B."/>
        </authorList>
    </citation>
    <scope>NUCLEOTIDE SEQUENCE [LARGE SCALE GENOMIC DNA]</scope>
    <source>
        <strain evidence="1 2">SYSU A558-1</strain>
    </source>
</reference>
<evidence type="ECO:0000313" key="2">
    <source>
        <dbReference type="Proteomes" id="UP001016761"/>
    </source>
</evidence>
<comment type="caution">
    <text evidence="1">The sequence shown here is derived from an EMBL/GenBank/DDBJ whole genome shotgun (WGS) entry which is preliminary data.</text>
</comment>
<dbReference type="EMBL" id="JABUQZ010000001">
    <property type="protein sequence ID" value="NUC71691.1"/>
    <property type="molecule type" value="Genomic_DNA"/>
</dbReference>
<accession>A0ABX2LCY5</accession>
<evidence type="ECO:0000313" key="1">
    <source>
        <dbReference type="EMBL" id="NUC71691.1"/>
    </source>
</evidence>
<protein>
    <submittedName>
        <fullName evidence="1">Winged helix-turn-helix transcriptional regulator</fullName>
    </submittedName>
</protein>
<name>A0ABX2LCY5_9EURY</name>
<sequence length="125" mass="13542">MPEQLPIAVADESPAIRLIYKTLEADGSLSQSQLAEATALTPRTIREAGTSLEEIHKAITAARRNGDLVQITDSTGRRRFGINDAESLLEKIESHSSVAECPNRELIGIANARRQQLYNSNGGDA</sequence>
<dbReference type="Proteomes" id="UP001016761">
    <property type="component" value="Unassembled WGS sequence"/>
</dbReference>
<gene>
    <name evidence="1" type="ORF">HTZ84_05105</name>
</gene>
<proteinExistence type="predicted"/>
<organism evidence="1 2">
    <name type="scientific">Haloterrigena gelatinilytica</name>
    <dbReference type="NCBI Taxonomy" id="2741724"/>
    <lineage>
        <taxon>Archaea</taxon>
        <taxon>Methanobacteriati</taxon>
        <taxon>Methanobacteriota</taxon>
        <taxon>Stenosarchaea group</taxon>
        <taxon>Halobacteria</taxon>
        <taxon>Halobacteriales</taxon>
        <taxon>Natrialbaceae</taxon>
        <taxon>Haloterrigena</taxon>
    </lineage>
</organism>
<dbReference type="RefSeq" id="WP_174679680.1">
    <property type="nucleotide sequence ID" value="NZ_JABUQZ010000001.1"/>
</dbReference>